<evidence type="ECO:0000259" key="6">
    <source>
        <dbReference type="PROSITE" id="PS51934"/>
    </source>
</evidence>
<name>A0AAV5TNK4_9BILA</name>
<feature type="region of interest" description="Disordered" evidence="5">
    <location>
        <begin position="23"/>
        <end position="52"/>
    </location>
</feature>
<dbReference type="GO" id="GO:0004623">
    <property type="term" value="F:phospholipase A2 activity"/>
    <property type="evidence" value="ECO:0007669"/>
    <property type="project" value="TreeGrafter"/>
</dbReference>
<dbReference type="GO" id="GO:0005737">
    <property type="term" value="C:cytoplasm"/>
    <property type="evidence" value="ECO:0007669"/>
    <property type="project" value="TreeGrafter"/>
</dbReference>
<sequence>MVSFQFLWLFYRIDRRMEQSRSTVAQQVDHDGRGDEERRANLTEPESMDDSFKSCDNTEVITLGDSPLKDEERSDLRQMVCNEIELCTHWMEWEELAVRLTLADLIEFRRVVNIGSTKQRVYTHWAIYVGTLEGLPRIVHLSTENGDFDAMPTSVSDSLPAVHAKIMAGNDAEVRSDSLESAADGDLVRINNGDDARVPPLIREIAVHRATLKLGTRDYHILNNNCEHFVKWCRYGRVYSGQATLVKTLMVGSGVLATTALVAPGAVSTLMAVSAMAAYSTAAVVGRQIDQKKDGSRLLKEEYPPVKREKIFGLIGRSKIIEKVNGGRRMAVDMYKAFYRAMRNKRSGQRMLTGQ</sequence>
<evidence type="ECO:0000256" key="2">
    <source>
        <dbReference type="ARBA" id="ARBA00022679"/>
    </source>
</evidence>
<comment type="similarity">
    <text evidence="1">Belongs to the H-rev107 family.</text>
</comment>
<feature type="domain" description="LRAT" evidence="6">
    <location>
        <begin position="114"/>
        <end position="242"/>
    </location>
</feature>
<keyword evidence="4" id="KW-0443">Lipid metabolism</keyword>
<dbReference type="InterPro" id="IPR051496">
    <property type="entry name" value="H-rev107_PLA/AT"/>
</dbReference>
<evidence type="ECO:0000256" key="1">
    <source>
        <dbReference type="ARBA" id="ARBA00007824"/>
    </source>
</evidence>
<keyword evidence="8" id="KW-1185">Reference proteome</keyword>
<comment type="caution">
    <text evidence="7">The sequence shown here is derived from an EMBL/GenBank/DDBJ whole genome shotgun (WGS) entry which is preliminary data.</text>
</comment>
<evidence type="ECO:0000256" key="3">
    <source>
        <dbReference type="ARBA" id="ARBA00022801"/>
    </source>
</evidence>
<dbReference type="Proteomes" id="UP001432027">
    <property type="component" value="Unassembled WGS sequence"/>
</dbReference>
<dbReference type="Pfam" id="PF04970">
    <property type="entry name" value="LRAT"/>
    <property type="match status" value="1"/>
</dbReference>
<dbReference type="GO" id="GO:0016410">
    <property type="term" value="F:N-acyltransferase activity"/>
    <property type="evidence" value="ECO:0007669"/>
    <property type="project" value="TreeGrafter"/>
</dbReference>
<gene>
    <name evidence="7" type="ORF">PENTCL1PPCAC_18140</name>
</gene>
<dbReference type="PANTHER" id="PTHR13943">
    <property type="entry name" value="HRAS-LIKE SUPPRESSOR - RELATED"/>
    <property type="match status" value="1"/>
</dbReference>
<reference evidence="7" key="1">
    <citation type="submission" date="2023-10" db="EMBL/GenBank/DDBJ databases">
        <title>Genome assembly of Pristionchus species.</title>
        <authorList>
            <person name="Yoshida K."/>
            <person name="Sommer R.J."/>
        </authorList>
    </citation>
    <scope>NUCLEOTIDE SEQUENCE</scope>
    <source>
        <strain evidence="7">RS0144</strain>
    </source>
</reference>
<feature type="compositionally biased region" description="Basic and acidic residues" evidence="5">
    <location>
        <begin position="28"/>
        <end position="41"/>
    </location>
</feature>
<organism evidence="7 8">
    <name type="scientific">Pristionchus entomophagus</name>
    <dbReference type="NCBI Taxonomy" id="358040"/>
    <lineage>
        <taxon>Eukaryota</taxon>
        <taxon>Metazoa</taxon>
        <taxon>Ecdysozoa</taxon>
        <taxon>Nematoda</taxon>
        <taxon>Chromadorea</taxon>
        <taxon>Rhabditida</taxon>
        <taxon>Rhabditina</taxon>
        <taxon>Diplogasteromorpha</taxon>
        <taxon>Diplogasteroidea</taxon>
        <taxon>Neodiplogasteridae</taxon>
        <taxon>Pristionchus</taxon>
    </lineage>
</organism>
<dbReference type="GO" id="GO:0008970">
    <property type="term" value="F:phospholipase A1 activity"/>
    <property type="evidence" value="ECO:0007669"/>
    <property type="project" value="TreeGrafter"/>
</dbReference>
<dbReference type="EMBL" id="BTSX01000004">
    <property type="protein sequence ID" value="GMS95965.1"/>
    <property type="molecule type" value="Genomic_DNA"/>
</dbReference>
<evidence type="ECO:0000313" key="7">
    <source>
        <dbReference type="EMBL" id="GMS95965.1"/>
    </source>
</evidence>
<evidence type="ECO:0000256" key="5">
    <source>
        <dbReference type="SAM" id="MobiDB-lite"/>
    </source>
</evidence>
<evidence type="ECO:0000313" key="8">
    <source>
        <dbReference type="Proteomes" id="UP001432027"/>
    </source>
</evidence>
<dbReference type="GO" id="GO:0070292">
    <property type="term" value="P:N-acylphosphatidylethanolamine metabolic process"/>
    <property type="evidence" value="ECO:0007669"/>
    <property type="project" value="TreeGrafter"/>
</dbReference>
<dbReference type="PROSITE" id="PS51934">
    <property type="entry name" value="LRAT"/>
    <property type="match status" value="1"/>
</dbReference>
<accession>A0AAV5TNK4</accession>
<keyword evidence="3" id="KW-0378">Hydrolase</keyword>
<proteinExistence type="inferred from homology"/>
<evidence type="ECO:0000256" key="4">
    <source>
        <dbReference type="ARBA" id="ARBA00023098"/>
    </source>
</evidence>
<dbReference type="Gene3D" id="3.90.1720.10">
    <property type="entry name" value="endopeptidase domain like (from Nostoc punctiforme)"/>
    <property type="match status" value="1"/>
</dbReference>
<dbReference type="AlphaFoldDB" id="A0AAV5TNK4"/>
<keyword evidence="2" id="KW-0808">Transferase</keyword>
<dbReference type="InterPro" id="IPR007053">
    <property type="entry name" value="LRAT_dom"/>
</dbReference>
<protein>
    <recommendedName>
        <fullName evidence="6">LRAT domain-containing protein</fullName>
    </recommendedName>
</protein>
<dbReference type="PANTHER" id="PTHR13943:SF77">
    <property type="entry name" value="LRAT DOMAIN-CONTAINING PROTEIN"/>
    <property type="match status" value="1"/>
</dbReference>